<dbReference type="EMBL" id="BK015784">
    <property type="protein sequence ID" value="DAE24757.1"/>
    <property type="molecule type" value="Genomic_DNA"/>
</dbReference>
<reference evidence="1" key="1">
    <citation type="journal article" date="2021" name="Proc. Natl. Acad. Sci. U.S.A.">
        <title>A Catalog of Tens of Thousands of Viruses from Human Metagenomes Reveals Hidden Associations with Chronic Diseases.</title>
        <authorList>
            <person name="Tisza M.J."/>
            <person name="Buck C.B."/>
        </authorList>
    </citation>
    <scope>NUCLEOTIDE SEQUENCE</scope>
    <source>
        <strain evidence="1">CteBs22</strain>
    </source>
</reference>
<evidence type="ECO:0000313" key="1">
    <source>
        <dbReference type="EMBL" id="DAE24757.1"/>
    </source>
</evidence>
<organism evidence="1">
    <name type="scientific">Myoviridae sp. cteBs22</name>
    <dbReference type="NCBI Taxonomy" id="2826675"/>
    <lineage>
        <taxon>Viruses</taxon>
        <taxon>Duplodnaviria</taxon>
        <taxon>Heunggongvirae</taxon>
        <taxon>Uroviricota</taxon>
        <taxon>Caudoviricetes</taxon>
    </lineage>
</organism>
<name>A0A8S5R195_9CAUD</name>
<dbReference type="Pfam" id="PF19645">
    <property type="entry name" value="DUF6148"/>
    <property type="match status" value="1"/>
</dbReference>
<dbReference type="InterPro" id="IPR046146">
    <property type="entry name" value="DUF6148"/>
</dbReference>
<sequence>MAWITIDEARENLKMWLAAEKEICAGGQSYTIGSRSLSRVNLAEIAERITYWRGVVANLENGNNSRRRVWRAVPRDL</sequence>
<accession>A0A8S5R195</accession>
<proteinExistence type="predicted"/>
<protein>
    <submittedName>
        <fullName evidence="1">Head to tail adaptor</fullName>
    </submittedName>
</protein>